<organism evidence="2 3">
    <name type="scientific">Enterococcus mundtii</name>
    <dbReference type="NCBI Taxonomy" id="53346"/>
    <lineage>
        <taxon>Bacteria</taxon>
        <taxon>Bacillati</taxon>
        <taxon>Bacillota</taxon>
        <taxon>Bacilli</taxon>
        <taxon>Lactobacillales</taxon>
        <taxon>Enterococcaceae</taxon>
        <taxon>Enterococcus</taxon>
    </lineage>
</organism>
<protein>
    <recommendedName>
        <fullName evidence="4">WxL domain-containing protein</fullName>
    </recommendedName>
</protein>
<accession>A0A2S7RVH4</accession>
<dbReference type="EMBL" id="PUAP01000019">
    <property type="protein sequence ID" value="PQF23816.1"/>
    <property type="molecule type" value="Genomic_DNA"/>
</dbReference>
<evidence type="ECO:0000313" key="3">
    <source>
        <dbReference type="Proteomes" id="UP000237934"/>
    </source>
</evidence>
<evidence type="ECO:0000313" key="2">
    <source>
        <dbReference type="EMBL" id="PQF23816.1"/>
    </source>
</evidence>
<gene>
    <name evidence="2" type="ORF">CUS89_05850</name>
</gene>
<proteinExistence type="predicted"/>
<evidence type="ECO:0000256" key="1">
    <source>
        <dbReference type="SAM" id="SignalP"/>
    </source>
</evidence>
<feature type="signal peptide" evidence="1">
    <location>
        <begin position="1"/>
        <end position="19"/>
    </location>
</feature>
<dbReference type="Proteomes" id="UP000237934">
    <property type="component" value="Unassembled WGS sequence"/>
</dbReference>
<name>A0A2S7RVH4_ENTMU</name>
<evidence type="ECO:0008006" key="4">
    <source>
        <dbReference type="Google" id="ProtNLM"/>
    </source>
</evidence>
<reference evidence="2 3" key="1">
    <citation type="journal article" date="2018" name="Pathog. Dis.">
        <title>Whole-genome sequencing based characterization of antimicrobial resistance in Enterococcus.</title>
        <authorList>
            <person name="Tyson G."/>
        </authorList>
    </citation>
    <scope>NUCLEOTIDE SEQUENCE [LARGE SCALE GENOMIC DNA]</scope>
    <source>
        <strain evidence="2 3">CVM N55263</strain>
    </source>
</reference>
<feature type="chain" id="PRO_5015442474" description="WxL domain-containing protein" evidence="1">
    <location>
        <begin position="20"/>
        <end position="1448"/>
    </location>
</feature>
<sequence length="1448" mass="160654">MAASFLLFQHALMPSVALAIENEATASTEIMEEQPESHLLEEVPEAVAEQEPIIQEEPDLVAEIPEAPPEVAEEVPPMEATPEEPATGETIETLETQEEVPPLDESPLSNHLGRLNLTAQNVAELTNHGRSSYIQAVLQNAINRTITLNNAVDATADFSVTVPTHSMVQRQGTSNGWISSIVTDSSVGMPDELYTQMYYGNHSTHRNTYTLTNITSNRSDVTVTGTVTINSNFTATINFTLRRVQTSNSTAPVEIRGNVGLGTTGVATQFTNIATPRHVMNLSYNNETIGSLTIDDGRSPAVIGTNITIQAQRAPVTMSEDEIRSWFTRLPDNPDNYEYSVASPAEGWRPGTTGDMIVTLRNKTTAVTETHTTNYQVVDTQAPVGRVRAYSVTDIQARRSGGSVAIDRANFAMALTELSDNWTLTEDINIAFRNLVGDVMSTFTGIAPNPNRFYMGRLTFEDEAGNISAPVGVPGGGGSETIVQYRVVDTQAPTANFNNAVVDLAARRSGNPSRNELMPFLNGNPEDNWSLPENIQLQLVNSNGSTLNLHEIAPSTQIQTGYIRLRDEAGNQTSLQEVRFRVIDNEAPTANVTTDIVSLEARRQGELSTSEISSFLVGDPSDNWSTTENITVELLDSASEKLDITNTPPSTSELSATIRLTDQAGNTREYPVRYQVVDTQAPTAIFKEETIDFSNHNSNSFSRNDLLRFLTGDPSDNWTLPTNIKIELVDENDNEFNLNELDLEEHTGYLYLEDEIGNRSKVQEVRFLAGDNEAPTGNIVTTPIDFQARRMNELTRDDLLRFFTEDPLDNVTASDQIDISLRNSLGNVISIVNVAPSDTVYEADVRLQDQAGNRTEYPVNYRVVDTQAPTGSRKTSWTILEANRHRNFTQEEMRLVFNQLEDNWSTLENIRLQADRNLAGMSPNVVNAFYPTTITARDEAGNESTFTQTMIRIEDRTAPTANFKDEVIDFSTLTSNTFSRTDLLKFFNGDPDDNWSLPENITIELVDNEGNTFELDDLEYQEYTGFIRLEDQHGNRTDLQEVRFLAGDNEGPTGNVVTTPVDFQARRVNELTRDDLLRFFTEDPLDNTTPTDQIDISLRNHAGNVVSIVNVAPSTTVYDANVRLQDIRGNFTEHPVNYRVIDTQAPTGGVKDTWTVFEATRERDFTQEELRSLLTNLEDNWTEVENLTLRADRYLYNAAPNTGSSFYPTEVFATDEAGNTRRFSSTRVRINDTTPPDGVLKDPLVFTKGQTEPNAREFLDGEPTDNWTLSADIQVAVTYENNVSFADLEVGTYGVTVTLTDQARNSRTLNSQVTILEDTSEYIDVTIPMNVSFAQSKESNGIVSPTYQIQNNAERAVQVSVSSVVSQSNTGQLTEIDLGVKNNLNDNQVMLISSGQTLNNRRELGTIEGQNTSFSFSLFGTVGENFDFESLDDPLNPVYSMRLNFNAK</sequence>
<keyword evidence="1" id="KW-0732">Signal</keyword>
<comment type="caution">
    <text evidence="2">The sequence shown here is derived from an EMBL/GenBank/DDBJ whole genome shotgun (WGS) entry which is preliminary data.</text>
</comment>